<name>A0A830FJT9_9EURY</name>
<accession>A0A830FJT9</accession>
<keyword evidence="8" id="KW-1185">Reference proteome</keyword>
<keyword evidence="2 4" id="KW-0547">Nucleotide-binding</keyword>
<dbReference type="Proteomes" id="UP000614609">
    <property type="component" value="Unassembled WGS sequence"/>
</dbReference>
<evidence type="ECO:0000313" key="8">
    <source>
        <dbReference type="Proteomes" id="UP000614609"/>
    </source>
</evidence>
<dbReference type="OrthoDB" id="200216at2157"/>
<dbReference type="GO" id="GO:0005737">
    <property type="term" value="C:cytoplasm"/>
    <property type="evidence" value="ECO:0007669"/>
    <property type="project" value="TreeGrafter"/>
</dbReference>
<keyword evidence="1" id="KW-0479">Metal-binding</keyword>
<dbReference type="PROSITE" id="PS50975">
    <property type="entry name" value="ATP_GRASP"/>
    <property type="match status" value="1"/>
</dbReference>
<reference evidence="6" key="1">
    <citation type="journal article" date="2014" name="Int. J. Syst. Evol. Microbiol.">
        <title>Complete genome sequence of Corynebacterium casei LMG S-19264T (=DSM 44701T), isolated from a smear-ripened cheese.</title>
        <authorList>
            <consortium name="US DOE Joint Genome Institute (JGI-PGF)"/>
            <person name="Walter F."/>
            <person name="Albersmeier A."/>
            <person name="Kalinowski J."/>
            <person name="Ruckert C."/>
        </authorList>
    </citation>
    <scope>NUCLEOTIDE SEQUENCE</scope>
    <source>
        <strain evidence="6">JCM 16108</strain>
    </source>
</reference>
<organism evidence="6 8">
    <name type="scientific">Halarchaeum rubridurum</name>
    <dbReference type="NCBI Taxonomy" id="489911"/>
    <lineage>
        <taxon>Archaea</taxon>
        <taxon>Methanobacteriati</taxon>
        <taxon>Methanobacteriota</taxon>
        <taxon>Stenosarchaea group</taxon>
        <taxon>Halobacteria</taxon>
        <taxon>Halobacteriales</taxon>
        <taxon>Halobacteriaceae</taxon>
    </lineage>
</organism>
<dbReference type="AlphaFoldDB" id="A0A830FJT9"/>
<dbReference type="GO" id="GO:0016879">
    <property type="term" value="F:ligase activity, forming carbon-nitrogen bonds"/>
    <property type="evidence" value="ECO:0007669"/>
    <property type="project" value="TreeGrafter"/>
</dbReference>
<protein>
    <submittedName>
        <fullName evidence="7">RimK family alpha-L-glutamate ligase</fullName>
    </submittedName>
</protein>
<reference evidence="6" key="2">
    <citation type="submission" date="2020-09" db="EMBL/GenBank/DDBJ databases">
        <authorList>
            <person name="Sun Q."/>
            <person name="Ohkuma M."/>
        </authorList>
    </citation>
    <scope>NUCLEOTIDE SEQUENCE</scope>
    <source>
        <strain evidence="6">JCM 16108</strain>
    </source>
</reference>
<evidence type="ECO:0000256" key="3">
    <source>
        <dbReference type="ARBA" id="ARBA00022840"/>
    </source>
</evidence>
<evidence type="ECO:0000256" key="4">
    <source>
        <dbReference type="PROSITE-ProRule" id="PRU00409"/>
    </source>
</evidence>
<evidence type="ECO:0000256" key="1">
    <source>
        <dbReference type="ARBA" id="ARBA00022723"/>
    </source>
</evidence>
<gene>
    <name evidence="6" type="ORF">GCM10009017_00630</name>
    <name evidence="7" type="ORF">J2752_000603</name>
</gene>
<dbReference type="EMBL" id="JAGGKO010000001">
    <property type="protein sequence ID" value="MBP1953722.1"/>
    <property type="molecule type" value="Genomic_DNA"/>
</dbReference>
<evidence type="ECO:0000313" key="7">
    <source>
        <dbReference type="EMBL" id="MBP1953722.1"/>
    </source>
</evidence>
<dbReference type="GO" id="GO:0046872">
    <property type="term" value="F:metal ion binding"/>
    <property type="evidence" value="ECO:0007669"/>
    <property type="project" value="UniProtKB-KW"/>
</dbReference>
<keyword evidence="7" id="KW-0436">Ligase</keyword>
<proteinExistence type="predicted"/>
<dbReference type="EMBL" id="BMOO01000001">
    <property type="protein sequence ID" value="GGM54125.1"/>
    <property type="molecule type" value="Genomic_DNA"/>
</dbReference>
<dbReference type="InterPro" id="IPR013651">
    <property type="entry name" value="ATP-grasp_RimK-type"/>
</dbReference>
<dbReference type="SUPFAM" id="SSF56059">
    <property type="entry name" value="Glutathione synthetase ATP-binding domain-like"/>
    <property type="match status" value="1"/>
</dbReference>
<dbReference type="InterPro" id="IPR004666">
    <property type="entry name" value="Rp_bS6_RimK/Lys_biosynth_LsyX"/>
</dbReference>
<reference evidence="7" key="3">
    <citation type="submission" date="2021-03" db="EMBL/GenBank/DDBJ databases">
        <title>Genomic Encyclopedia of Type Strains, Phase IV (KMG-IV): sequencing the most valuable type-strain genomes for metagenomic binning, comparative biology and taxonomic classification.</title>
        <authorList>
            <person name="Goeker M."/>
        </authorList>
    </citation>
    <scope>NUCLEOTIDE SEQUENCE</scope>
    <source>
        <strain evidence="7">DSM 22443</strain>
    </source>
</reference>
<evidence type="ECO:0000259" key="5">
    <source>
        <dbReference type="PROSITE" id="PS50975"/>
    </source>
</evidence>
<dbReference type="RefSeq" id="WP_188868990.1">
    <property type="nucleotide sequence ID" value="NZ_BMOO01000001.1"/>
</dbReference>
<dbReference type="Gene3D" id="3.30.470.20">
    <property type="entry name" value="ATP-grasp fold, B domain"/>
    <property type="match status" value="1"/>
</dbReference>
<dbReference type="InterPro" id="IPR008503">
    <property type="entry name" value="Asp_endopeptidase"/>
</dbReference>
<dbReference type="Pfam" id="PF05618">
    <property type="entry name" value="Zn_protease"/>
    <property type="match status" value="1"/>
</dbReference>
<dbReference type="PANTHER" id="PTHR21621:SF0">
    <property type="entry name" value="BETA-CITRYLGLUTAMATE SYNTHASE B-RELATED"/>
    <property type="match status" value="1"/>
</dbReference>
<dbReference type="GO" id="GO:0005524">
    <property type="term" value="F:ATP binding"/>
    <property type="evidence" value="ECO:0007669"/>
    <property type="project" value="UniProtKB-UniRule"/>
</dbReference>
<feature type="domain" description="ATP-grasp" evidence="5">
    <location>
        <begin position="104"/>
        <end position="284"/>
    </location>
</feature>
<dbReference type="Pfam" id="PF08443">
    <property type="entry name" value="RimK"/>
    <property type="match status" value="1"/>
</dbReference>
<dbReference type="SUPFAM" id="SSF50630">
    <property type="entry name" value="Acid proteases"/>
    <property type="match status" value="1"/>
</dbReference>
<comment type="caution">
    <text evidence="6">The sequence shown here is derived from an EMBL/GenBank/DDBJ whole genome shotgun (WGS) entry which is preliminary data.</text>
</comment>
<sequence length="450" mass="47936">MTDEPVTVGVLSLHTSKETKAILNAVEALGHRGVWLREENLGVSIEDGEATLEPDVDVVANRLLLSNTEHPAELLGIAGTLARLRPTLNEPEHVLTAFHKFSTAAALSNAGVPVPDAYLALGADRMNDARGRFGEEAVYKTAIGTHGGGTWKVGRDEEVNPVVGERYAFLQDLIERDAEAHADLRIYVVNGEVVAAMRRYAPENDWRTNVALGGAVEGIDDLPDEVRDIAAESAAVVGLDYAGVDVVEGDDGWFVLEVNPTAGFKGLFEATGVSPAPDIARLAIEEAGGAVDDEDVAALRSNFDTSTPTGMPRTAIETSEPGRVVGYTEEVLVSGTSGTERTVSKSDTGASRTSIDTKLAAKIGAGPIKSMTKVKSGSVKSGKSRPVVDIVVGVGGDRHTVAASLEDRSHMDYPLLLGRDILKHYQVDVTRRFEDDATADQDEEEEESLE</sequence>
<dbReference type="InterPro" id="IPR011761">
    <property type="entry name" value="ATP-grasp"/>
</dbReference>
<keyword evidence="3 4" id="KW-0067">ATP-binding</keyword>
<dbReference type="Gene3D" id="2.40.70.10">
    <property type="entry name" value="Acid Proteases"/>
    <property type="match status" value="1"/>
</dbReference>
<dbReference type="InterPro" id="IPR021109">
    <property type="entry name" value="Peptidase_aspartic_dom_sf"/>
</dbReference>
<evidence type="ECO:0000313" key="6">
    <source>
        <dbReference type="EMBL" id="GGM54125.1"/>
    </source>
</evidence>
<dbReference type="Proteomes" id="UP000765891">
    <property type="component" value="Unassembled WGS sequence"/>
</dbReference>
<dbReference type="PANTHER" id="PTHR21621">
    <property type="entry name" value="RIBOSOMAL PROTEIN S6 MODIFICATION PROTEIN"/>
    <property type="match status" value="1"/>
</dbReference>
<dbReference type="NCBIfam" id="TIGR00768">
    <property type="entry name" value="rimK_fam"/>
    <property type="match status" value="1"/>
</dbReference>
<dbReference type="Gene3D" id="3.40.50.20">
    <property type="match status" value="1"/>
</dbReference>
<evidence type="ECO:0000256" key="2">
    <source>
        <dbReference type="ARBA" id="ARBA00022741"/>
    </source>
</evidence>